<feature type="non-terminal residue" evidence="2">
    <location>
        <position position="1"/>
    </location>
</feature>
<comment type="caution">
    <text evidence="2">The sequence shown here is derived from an EMBL/GenBank/DDBJ whole genome shotgun (WGS) entry which is preliminary data.</text>
</comment>
<feature type="compositionally biased region" description="Basic and acidic residues" evidence="1">
    <location>
        <begin position="194"/>
        <end position="206"/>
    </location>
</feature>
<dbReference type="Proteomes" id="UP000627253">
    <property type="component" value="Unassembled WGS sequence"/>
</dbReference>
<dbReference type="PANTHER" id="PTHR18949:SF1">
    <property type="entry name" value="LYMPHOCYTE-SPECIFIC PROTEIN 1"/>
    <property type="match status" value="1"/>
</dbReference>
<reference evidence="2" key="1">
    <citation type="submission" date="2020-02" db="EMBL/GenBank/DDBJ databases">
        <title>Bird 10,000 Genomes (B10K) Project - Family phase.</title>
        <authorList>
            <person name="Zhang G."/>
        </authorList>
    </citation>
    <scope>NUCLEOTIDE SEQUENCE</scope>
    <source>
        <strain evidence="2">B10K-DU-002-37</strain>
        <tissue evidence="2">Muscle</tissue>
    </source>
</reference>
<feature type="compositionally biased region" description="Acidic residues" evidence="1">
    <location>
        <begin position="132"/>
        <end position="144"/>
    </location>
</feature>
<dbReference type="PANTHER" id="PTHR18949">
    <property type="entry name" value="CALDESMON"/>
    <property type="match status" value="1"/>
</dbReference>
<dbReference type="EMBL" id="WAAF01004778">
    <property type="protein sequence ID" value="NXX40769.1"/>
    <property type="molecule type" value="Genomic_DNA"/>
</dbReference>
<feature type="compositionally biased region" description="Basic and acidic residues" evidence="1">
    <location>
        <begin position="94"/>
        <end position="103"/>
    </location>
</feature>
<name>A0A852IXN9_9PICI</name>
<dbReference type="GO" id="GO:0007165">
    <property type="term" value="P:signal transduction"/>
    <property type="evidence" value="ECO:0007669"/>
    <property type="project" value="InterPro"/>
</dbReference>
<feature type="region of interest" description="Disordered" evidence="1">
    <location>
        <begin position="1"/>
        <end position="222"/>
    </location>
</feature>
<dbReference type="OrthoDB" id="9947942at2759"/>
<keyword evidence="3" id="KW-1185">Reference proteome</keyword>
<dbReference type="GO" id="GO:0003779">
    <property type="term" value="F:actin binding"/>
    <property type="evidence" value="ECO:0007669"/>
    <property type="project" value="InterPro"/>
</dbReference>
<accession>A0A852IXN9</accession>
<protein>
    <submittedName>
        <fullName evidence="2">LSP1 protein</fullName>
    </submittedName>
</protein>
<evidence type="ECO:0000313" key="3">
    <source>
        <dbReference type="Proteomes" id="UP000627253"/>
    </source>
</evidence>
<dbReference type="AlphaFoldDB" id="A0A852IXN9"/>
<gene>
    <name evidence="2" type="primary">Lsp1</name>
    <name evidence="2" type="ORF">TRILEU_R03937</name>
</gene>
<dbReference type="InterPro" id="IPR002211">
    <property type="entry name" value="Lymphspecific"/>
</dbReference>
<evidence type="ECO:0000256" key="1">
    <source>
        <dbReference type="SAM" id="MobiDB-lite"/>
    </source>
</evidence>
<dbReference type="InterPro" id="IPR006018">
    <property type="entry name" value="Caldesmon_LSP"/>
</dbReference>
<feature type="non-terminal residue" evidence="2">
    <location>
        <position position="337"/>
    </location>
</feature>
<dbReference type="Pfam" id="PF02029">
    <property type="entry name" value="Caldesmon"/>
    <property type="match status" value="1"/>
</dbReference>
<organism evidence="2 3">
    <name type="scientific">Tricholaema leucomelas</name>
    <name type="common">pied barbet</name>
    <dbReference type="NCBI Taxonomy" id="240729"/>
    <lineage>
        <taxon>Eukaryota</taxon>
        <taxon>Metazoa</taxon>
        <taxon>Chordata</taxon>
        <taxon>Craniata</taxon>
        <taxon>Vertebrata</taxon>
        <taxon>Euteleostomi</taxon>
        <taxon>Archelosauria</taxon>
        <taxon>Archosauria</taxon>
        <taxon>Dinosauria</taxon>
        <taxon>Saurischia</taxon>
        <taxon>Theropoda</taxon>
        <taxon>Coelurosauria</taxon>
        <taxon>Aves</taxon>
        <taxon>Neognathae</taxon>
        <taxon>Neoaves</taxon>
        <taxon>Telluraves</taxon>
        <taxon>Coraciimorphae</taxon>
        <taxon>Piciformes</taxon>
        <taxon>Lybiidae</taxon>
        <taxon>Tricholaema lacrymosa</taxon>
    </lineage>
</organism>
<evidence type="ECO:0000313" key="2">
    <source>
        <dbReference type="EMBL" id="NXX40769.1"/>
    </source>
</evidence>
<dbReference type="PRINTS" id="PR01083">
    <property type="entry name" value="LYMPHSPCIFIC"/>
</dbReference>
<proteinExistence type="predicted"/>
<sequence length="337" mass="38177">DRLTAQWSVEDEEEAARERRRREREKQLRSQAEEGLNGTVSCSESGGPAEENHYDFKPSGTSELEEDEGFSDWSQKLEQRKQRSPRQSYQEEDSSVREAEAKLEQIQMDGDSPEETPEENVATGEEERLCQEEEQVQEQDEEERAELKEKKRRRVEDDDDDETQEKQQEAPSPASLEEEEEPSSDPIAVCSTKITDRTESLNRSIEKSNSIKKSQPPLPVSKIDDKLEQYTQAIETSTKVPKPVRLPSLDLPNMSMMVSSTKSLWETGEVAAQSAVKTQPCKDIVAGDIVSKRSLWEQKGNPKPEASVKSTPGKRYKFVATGHGQYKKVLIDDAAEQ</sequence>